<gene>
    <name evidence="2" type="ORF">BGO89_09860</name>
</gene>
<comment type="caution">
    <text evidence="2">The sequence shown here is derived from an EMBL/GenBank/DDBJ whole genome shotgun (WGS) entry which is preliminary data.</text>
</comment>
<evidence type="ECO:0000313" key="2">
    <source>
        <dbReference type="EMBL" id="OJX56824.1"/>
    </source>
</evidence>
<dbReference type="Proteomes" id="UP000184233">
    <property type="component" value="Unassembled WGS sequence"/>
</dbReference>
<reference evidence="2 3" key="1">
    <citation type="submission" date="2016-09" db="EMBL/GenBank/DDBJ databases">
        <title>Genome-resolved meta-omics ties microbial dynamics to process performance in biotechnology for thiocyanate degradation.</title>
        <authorList>
            <person name="Kantor R.S."/>
            <person name="Huddy R.J."/>
            <person name="Iyer R."/>
            <person name="Thomas B.C."/>
            <person name="Brown C.T."/>
            <person name="Anantharaman K."/>
            <person name="Tringe S."/>
            <person name="Hettich R.L."/>
            <person name="Harrison S.T."/>
            <person name="Banfield J.F."/>
        </authorList>
    </citation>
    <scope>NUCLEOTIDE SEQUENCE [LARGE SCALE GENOMIC DNA]</scope>
    <source>
        <strain evidence="2">59-99</strain>
    </source>
</reference>
<feature type="region of interest" description="Disordered" evidence="1">
    <location>
        <begin position="743"/>
        <end position="771"/>
    </location>
</feature>
<evidence type="ECO:0000313" key="3">
    <source>
        <dbReference type="Proteomes" id="UP000184233"/>
    </source>
</evidence>
<accession>A0A1M3KX33</accession>
<sequence length="1453" mass="162126">MRSQEFQWTAVPYDVEQRDGKRMLSVAIAVLPKLQDSTSAPAKLGDYPDMVDWPATLNTIRFSIDIDGTTIGHSDLKFKDELPDSTVWKAVFPATTMVRPFEYTPFTDFKIVSFPVKGVLLTTAAMYKNFAKEFSADMPVITPETIAPAASTDVSYYNNQQSQQQLHPALQIIRDLIPDNEGDQAFKSLKERWEIQGMEAMERDKGSTQPHPIKQGPVDIKEMKPENMLFQPFDTSSPLGQLRMAEVYHTARNYSRDGKLNGKAARRVGRPKIERPKFDFHQVVSVMREYPVMMRKLGIVLHVEFALPDGVDKEGAISVKADWSNPKTSPTIHRNPKVAYRLDMDGDPRYWQFLPRPSNDSEIVGPVLCLNNASHFGITQIDVDTAALKTINYTRGLKERLMHMRPSFRRKADPNDKKDPKDPRIVERTPPDERVSAAPPSTRGTGLSLVRHNRALKVAKALLRSAANFNRIIAGQEVLLYADDLLRGYRIDIWDETAGRWDSLCRRDANYRFPLASGALRTEGLAVNDEEGVLSMAASRPRSSESAPIRDLYVHEIVAQWEGWSLVVPHIGSYIGTEDELAAEQRKSTPPADFEYQVETEFRVPKNSLPRLRFGRKYRMRARFADINGNGPKKDELNPTDFTCATPLVHYLRWDPVVSPTIALRNHPVEGESLERAVIRNYNASENDTDEVDTAETSDRHLFPPVASQQTCERHGMFDSTPTGPMRGEQSTYDMIRSRQKDIPSQWYTRGTDGSLKPQAGLDTPPPPAQQDEAIRYPFMNSGPTEAPYLSDPIARGVTLQKIPGMTAGEFMEVTLGGVNSATIASPGGVVSVCFDPMSSWPAIRSIIVRLASGNGKPSWDPGTRVLTIFLPKGEQAWITFSSNVGETKTECGANLDMLGQWATLGAAGLTPAALDAAARGLGWLVTPGRTLHLVHATQKPLRKPEIKDLSVYERFFGATEAGIRTTDTYVHARTSHKIDVNAEWDMWEDDPLKPEPVLLKQSSFVYEHLCEDRTNDKIEHDHIHEFGDTKYRGVTYTPTATTRFREYLPAALRKDAANLTRRGIGKAVDVLSTKRPDAANLLYVVPSFKWVEEAKVMSGKTITSTRKGGGLRVYLDRPWYSSGNGELLGVLLYSTQKFTPTNPSSGSDSKDSKNKDNKTTLKGLSMTIDASKGLQASQFGSIAALMGDLKLDIPEQLHPYVTQWGLDPIWLSAPTPSDNSPRISNFINPAKVLTSVSIAEVAPTQRFICVGYTPKFDKERKLWYCDIEIDPGQSYYPFIRLALVRMQPKSVANENTGEDVYVSRVVQSEFCQIPPDRQAIVKVEDDDKAVTVSVIGPTYRMNSTGQQGSEMEVTVEKRDAGVAGSSDLGWTPVVTQRIDRIHAANMWSGMISLPDAVGSQYRVVIKEYEQFYSDPQDSRRRATSLGDKGSNSGDVELTFDKRIVYADVLPLG</sequence>
<proteinExistence type="predicted"/>
<protein>
    <submittedName>
        <fullName evidence="2">Uncharacterized protein</fullName>
    </submittedName>
</protein>
<evidence type="ECO:0000256" key="1">
    <source>
        <dbReference type="SAM" id="MobiDB-lite"/>
    </source>
</evidence>
<feature type="region of interest" description="Disordered" evidence="1">
    <location>
        <begin position="404"/>
        <end position="446"/>
    </location>
</feature>
<dbReference type="STRING" id="1895771.BGO89_09860"/>
<name>A0A1M3KX33_9BACT</name>
<dbReference type="EMBL" id="MKVH01000024">
    <property type="protein sequence ID" value="OJX56824.1"/>
    <property type="molecule type" value="Genomic_DNA"/>
</dbReference>
<feature type="compositionally biased region" description="Basic and acidic residues" evidence="1">
    <location>
        <begin position="410"/>
        <end position="435"/>
    </location>
</feature>
<organism evidence="2 3">
    <name type="scientific">Candidatus Kapaibacterium thiocyanatum</name>
    <dbReference type="NCBI Taxonomy" id="1895771"/>
    <lineage>
        <taxon>Bacteria</taxon>
        <taxon>Pseudomonadati</taxon>
        <taxon>Candidatus Kapaibacteriota</taxon>
        <taxon>Candidatus Kapaibacteriia</taxon>
        <taxon>Candidatus Kapaibacteriales</taxon>
        <taxon>Candidatus Kapaibacteriaceae</taxon>
        <taxon>Candidatus Kapaibacterium</taxon>
    </lineage>
</organism>